<accession>A0AAD3Y5W8</accession>
<evidence type="ECO:0000313" key="3">
    <source>
        <dbReference type="Proteomes" id="UP001279734"/>
    </source>
</evidence>
<protein>
    <submittedName>
        <fullName evidence="2">Uncharacterized protein</fullName>
    </submittedName>
</protein>
<comment type="caution">
    <text evidence="2">The sequence shown here is derived from an EMBL/GenBank/DDBJ whole genome shotgun (WGS) entry which is preliminary data.</text>
</comment>
<evidence type="ECO:0000313" key="2">
    <source>
        <dbReference type="EMBL" id="GMH28424.1"/>
    </source>
</evidence>
<feature type="compositionally biased region" description="Basic residues" evidence="1">
    <location>
        <begin position="144"/>
        <end position="153"/>
    </location>
</feature>
<sequence>MLCHQFPDLVEGCILSWRCTALRILEMRWIGTKDQRPLKKTCDCSADGTIMFPPGPKKGSKKVLFGREPTISLEGEKNSVIDKSRSSEAFTPANNQRVKPKVQALKKKGHQSVVVAQVSESEAAKPGKVLASDIHAVPEAKDTSRRKRKRKSPTSKEDYKCLNLMLVWILMQMRFILEVF</sequence>
<feature type="region of interest" description="Disordered" evidence="1">
    <location>
        <begin position="129"/>
        <end position="155"/>
    </location>
</feature>
<reference evidence="2" key="1">
    <citation type="submission" date="2023-05" db="EMBL/GenBank/DDBJ databases">
        <title>Nepenthes gracilis genome sequencing.</title>
        <authorList>
            <person name="Fukushima K."/>
        </authorList>
    </citation>
    <scope>NUCLEOTIDE SEQUENCE</scope>
    <source>
        <strain evidence="2">SING2019-196</strain>
    </source>
</reference>
<keyword evidence="3" id="KW-1185">Reference proteome</keyword>
<organism evidence="2 3">
    <name type="scientific">Nepenthes gracilis</name>
    <name type="common">Slender pitcher plant</name>
    <dbReference type="NCBI Taxonomy" id="150966"/>
    <lineage>
        <taxon>Eukaryota</taxon>
        <taxon>Viridiplantae</taxon>
        <taxon>Streptophyta</taxon>
        <taxon>Embryophyta</taxon>
        <taxon>Tracheophyta</taxon>
        <taxon>Spermatophyta</taxon>
        <taxon>Magnoliopsida</taxon>
        <taxon>eudicotyledons</taxon>
        <taxon>Gunneridae</taxon>
        <taxon>Pentapetalae</taxon>
        <taxon>Caryophyllales</taxon>
        <taxon>Nepenthaceae</taxon>
        <taxon>Nepenthes</taxon>
    </lineage>
</organism>
<dbReference type="AlphaFoldDB" id="A0AAD3Y5W8"/>
<proteinExistence type="predicted"/>
<gene>
    <name evidence="2" type="ORF">Nepgr_030267</name>
</gene>
<evidence type="ECO:0000256" key="1">
    <source>
        <dbReference type="SAM" id="MobiDB-lite"/>
    </source>
</evidence>
<name>A0AAD3Y5W8_NEPGR</name>
<dbReference type="Proteomes" id="UP001279734">
    <property type="component" value="Unassembled WGS sequence"/>
</dbReference>
<dbReference type="EMBL" id="BSYO01000034">
    <property type="protein sequence ID" value="GMH28424.1"/>
    <property type="molecule type" value="Genomic_DNA"/>
</dbReference>